<dbReference type="InterPro" id="IPR012349">
    <property type="entry name" value="Split_barrel_FMN-bd"/>
</dbReference>
<evidence type="ECO:0000256" key="1">
    <source>
        <dbReference type="SAM" id="Coils"/>
    </source>
</evidence>
<keyword evidence="1" id="KW-0175">Coiled coil</keyword>
<dbReference type="Pfam" id="PF01243">
    <property type="entry name" value="PNPOx_N"/>
    <property type="match status" value="1"/>
</dbReference>
<dbReference type="InterPro" id="IPR011576">
    <property type="entry name" value="Pyridox_Oxase_N"/>
</dbReference>
<name>A0A402CC24_RHOWR</name>
<evidence type="ECO:0000313" key="3">
    <source>
        <dbReference type="EMBL" id="GCE41037.1"/>
    </source>
</evidence>
<organism evidence="3 4">
    <name type="scientific">Rhodococcus wratislaviensis</name>
    <name type="common">Tsukamurella wratislaviensis</name>
    <dbReference type="NCBI Taxonomy" id="44752"/>
    <lineage>
        <taxon>Bacteria</taxon>
        <taxon>Bacillati</taxon>
        <taxon>Actinomycetota</taxon>
        <taxon>Actinomycetes</taxon>
        <taxon>Mycobacteriales</taxon>
        <taxon>Nocardiaceae</taxon>
        <taxon>Rhodococcus</taxon>
    </lineage>
</organism>
<dbReference type="PANTHER" id="PTHR42815">
    <property type="entry name" value="FAD-BINDING, PUTATIVE (AFU_ORTHOLOGUE AFUA_6G07600)-RELATED"/>
    <property type="match status" value="1"/>
</dbReference>
<accession>A0A402CC24</accession>
<dbReference type="SUPFAM" id="SSF50475">
    <property type="entry name" value="FMN-binding split barrel"/>
    <property type="match status" value="1"/>
</dbReference>
<comment type="caution">
    <text evidence="3">The sequence shown here is derived from an EMBL/GenBank/DDBJ whole genome shotgun (WGS) entry which is preliminary data.</text>
</comment>
<dbReference type="Proteomes" id="UP000287519">
    <property type="component" value="Unassembled WGS sequence"/>
</dbReference>
<sequence length="231" mass="25459">MLVMSHPTRYGAIAFTAPVAERQKATGSIHWYGRRRAQGENVGRPDELDTTVTALIRATDSFFLATVTPSGWPYIQHRGGPPGFVHVLDPSTIALADYSGNQQFVTIGNLDENDAVALFFIDYPTRTRVKVYGRAEVVERADDPDLVARLLTAPDGVVKAGCDRALVVHVEALDRNCTKNIPAKYGEARMRESLTLARKGLQGEIDILKSRNADLEREIAQLRDGGDGQRR</sequence>
<reference evidence="3 4" key="1">
    <citation type="submission" date="2018-11" db="EMBL/GenBank/DDBJ databases">
        <title>Microbial catabolism of amino acid.</title>
        <authorList>
            <person name="Hibi M."/>
            <person name="Ogawa J."/>
        </authorList>
    </citation>
    <scope>NUCLEOTIDE SEQUENCE [LARGE SCALE GENOMIC DNA]</scope>
    <source>
        <strain evidence="3 4">C31-06</strain>
    </source>
</reference>
<proteinExistence type="predicted"/>
<feature type="coiled-coil region" evidence="1">
    <location>
        <begin position="198"/>
        <end position="225"/>
    </location>
</feature>
<dbReference type="EMBL" id="BHYM01000039">
    <property type="protein sequence ID" value="GCE41037.1"/>
    <property type="molecule type" value="Genomic_DNA"/>
</dbReference>
<protein>
    <submittedName>
        <fullName evidence="3">Flavodoxin reductases (Ferredoxin-NADPH reductases) family 1</fullName>
    </submittedName>
</protein>
<feature type="domain" description="Pyridoxamine 5'-phosphate oxidase N-terminal" evidence="2">
    <location>
        <begin position="50"/>
        <end position="145"/>
    </location>
</feature>
<gene>
    <name evidence="3" type="ORF">Rhow_004680</name>
</gene>
<evidence type="ECO:0000259" key="2">
    <source>
        <dbReference type="Pfam" id="PF01243"/>
    </source>
</evidence>
<dbReference type="Gene3D" id="2.30.110.10">
    <property type="entry name" value="Electron Transport, Fmn-binding Protein, Chain A"/>
    <property type="match status" value="1"/>
</dbReference>
<keyword evidence="4" id="KW-1185">Reference proteome</keyword>
<dbReference type="PANTHER" id="PTHR42815:SF2">
    <property type="entry name" value="FAD-BINDING, PUTATIVE (AFU_ORTHOLOGUE AFUA_6G07600)-RELATED"/>
    <property type="match status" value="1"/>
</dbReference>
<dbReference type="AlphaFoldDB" id="A0A402CC24"/>
<evidence type="ECO:0000313" key="4">
    <source>
        <dbReference type="Proteomes" id="UP000287519"/>
    </source>
</evidence>